<dbReference type="SUPFAM" id="SSF81321">
    <property type="entry name" value="Family A G protein-coupled receptor-like"/>
    <property type="match status" value="1"/>
</dbReference>
<dbReference type="Proteomes" id="UP000085678">
    <property type="component" value="Unplaced"/>
</dbReference>
<reference evidence="11" key="1">
    <citation type="submission" date="2025-08" db="UniProtKB">
        <authorList>
            <consortium name="RefSeq"/>
        </authorList>
    </citation>
    <scope>IDENTIFICATION</scope>
    <source>
        <tissue evidence="11">Gonads</tissue>
    </source>
</reference>
<evidence type="ECO:0000313" key="11">
    <source>
        <dbReference type="RefSeq" id="XP_013384423.1"/>
    </source>
</evidence>
<keyword evidence="5 8" id="KW-0472">Membrane</keyword>
<feature type="transmembrane region" description="Helical" evidence="8">
    <location>
        <begin position="70"/>
        <end position="94"/>
    </location>
</feature>
<keyword evidence="4" id="KW-0297">G-protein coupled receptor</keyword>
<dbReference type="InParanoid" id="A0A1S3HEE2"/>
<sequence>MEPTMNLLINTTENTTDENNCTLCLRVLELEARILPIIFSLIFLVGLAGNGGLIAVIWKHQKKDVSTLLILNLAVGDFLLILVSVPFTATIFAFPKWPFGDVVCMLNEFLQTLSLGVSVFSLTALSLERRNSAVNMYKPLVVSGSVTLRVKILIVSIWAISAIFGVPHMVGYHVIQVWRADLSFFMNVCWPYPLDWPAWYGRFHVTARLFIYLIFPMVIILWSYVSIAKLLLRQRAGEERNESQPQTSYMRNLRMSRKKMAAIVLFLVVLFGICSIPRHIYLLWYHYHRGTYTPFWHIFKSVGFVLSFMNSCLNPLTLYGLSKPFRRQCNAHFSTCCRTIRKSIQ</sequence>
<dbReference type="PRINTS" id="PR00237">
    <property type="entry name" value="GPCRRHODOPSN"/>
</dbReference>
<evidence type="ECO:0000256" key="4">
    <source>
        <dbReference type="ARBA" id="ARBA00023040"/>
    </source>
</evidence>
<evidence type="ECO:0000256" key="5">
    <source>
        <dbReference type="ARBA" id="ARBA00023136"/>
    </source>
</evidence>
<dbReference type="InterPro" id="IPR000276">
    <property type="entry name" value="GPCR_Rhodpsn"/>
</dbReference>
<gene>
    <name evidence="11" type="primary">LOC106154577</name>
</gene>
<evidence type="ECO:0000256" key="1">
    <source>
        <dbReference type="ARBA" id="ARBA00004141"/>
    </source>
</evidence>
<feature type="transmembrane region" description="Helical" evidence="8">
    <location>
        <begin position="301"/>
        <end position="321"/>
    </location>
</feature>
<feature type="transmembrane region" description="Helical" evidence="8">
    <location>
        <begin position="34"/>
        <end position="58"/>
    </location>
</feature>
<evidence type="ECO:0000256" key="7">
    <source>
        <dbReference type="ARBA" id="ARBA00023224"/>
    </source>
</evidence>
<keyword evidence="6" id="KW-0675">Receptor</keyword>
<evidence type="ECO:0000256" key="2">
    <source>
        <dbReference type="ARBA" id="ARBA00022692"/>
    </source>
</evidence>
<dbReference type="GeneID" id="106154577"/>
<feature type="transmembrane region" description="Helical" evidence="8">
    <location>
        <begin position="148"/>
        <end position="170"/>
    </location>
</feature>
<evidence type="ECO:0000259" key="9">
    <source>
        <dbReference type="PROSITE" id="PS50262"/>
    </source>
</evidence>
<dbReference type="AlphaFoldDB" id="A0A1S3HEE2"/>
<dbReference type="KEGG" id="lak:106154577"/>
<dbReference type="OrthoDB" id="10049706at2759"/>
<proteinExistence type="predicted"/>
<evidence type="ECO:0000313" key="10">
    <source>
        <dbReference type="Proteomes" id="UP000085678"/>
    </source>
</evidence>
<keyword evidence="3 8" id="KW-1133">Transmembrane helix</keyword>
<dbReference type="PANTHER" id="PTHR45695">
    <property type="entry name" value="LEUCOKININ RECEPTOR-RELATED"/>
    <property type="match status" value="1"/>
</dbReference>
<feature type="transmembrane region" description="Helical" evidence="8">
    <location>
        <begin position="260"/>
        <end position="281"/>
    </location>
</feature>
<feature type="domain" description="G-protein coupled receptors family 1 profile" evidence="9">
    <location>
        <begin position="49"/>
        <end position="318"/>
    </location>
</feature>
<dbReference type="Pfam" id="PF00001">
    <property type="entry name" value="7tm_1"/>
    <property type="match status" value="1"/>
</dbReference>
<dbReference type="PROSITE" id="PS50262">
    <property type="entry name" value="G_PROTEIN_RECEP_F1_2"/>
    <property type="match status" value="1"/>
</dbReference>
<comment type="subcellular location">
    <subcellularLocation>
        <location evidence="1">Membrane</location>
        <topology evidence="1">Multi-pass membrane protein</topology>
    </subcellularLocation>
</comment>
<accession>A0A1S3HEE2</accession>
<dbReference type="Gene3D" id="1.20.1070.10">
    <property type="entry name" value="Rhodopsin 7-helix transmembrane proteins"/>
    <property type="match status" value="1"/>
</dbReference>
<feature type="transmembrane region" description="Helical" evidence="8">
    <location>
        <begin position="209"/>
        <end position="232"/>
    </location>
</feature>
<dbReference type="GO" id="GO:0005886">
    <property type="term" value="C:plasma membrane"/>
    <property type="evidence" value="ECO:0007669"/>
    <property type="project" value="TreeGrafter"/>
</dbReference>
<dbReference type="RefSeq" id="XP_013384423.1">
    <property type="nucleotide sequence ID" value="XM_013528969.1"/>
</dbReference>
<keyword evidence="10" id="KW-1185">Reference proteome</keyword>
<evidence type="ECO:0000256" key="3">
    <source>
        <dbReference type="ARBA" id="ARBA00022989"/>
    </source>
</evidence>
<evidence type="ECO:0000256" key="6">
    <source>
        <dbReference type="ARBA" id="ARBA00023170"/>
    </source>
</evidence>
<name>A0A1S3HEE2_LINAN</name>
<dbReference type="GO" id="GO:0008188">
    <property type="term" value="F:neuropeptide receptor activity"/>
    <property type="evidence" value="ECO:0007669"/>
    <property type="project" value="TreeGrafter"/>
</dbReference>
<dbReference type="PANTHER" id="PTHR45695:SF26">
    <property type="entry name" value="NEUROPEPTIDE CCHAMIDE-1 RECEPTOR"/>
    <property type="match status" value="1"/>
</dbReference>
<evidence type="ECO:0000256" key="8">
    <source>
        <dbReference type="SAM" id="Phobius"/>
    </source>
</evidence>
<keyword evidence="7" id="KW-0807">Transducer</keyword>
<dbReference type="InterPro" id="IPR017452">
    <property type="entry name" value="GPCR_Rhodpsn_7TM"/>
</dbReference>
<feature type="transmembrane region" description="Helical" evidence="8">
    <location>
        <begin position="109"/>
        <end position="127"/>
    </location>
</feature>
<organism evidence="10 11">
    <name type="scientific">Lingula anatina</name>
    <name type="common">Brachiopod</name>
    <name type="synonym">Lingula unguis</name>
    <dbReference type="NCBI Taxonomy" id="7574"/>
    <lineage>
        <taxon>Eukaryota</taxon>
        <taxon>Metazoa</taxon>
        <taxon>Spiralia</taxon>
        <taxon>Lophotrochozoa</taxon>
        <taxon>Brachiopoda</taxon>
        <taxon>Linguliformea</taxon>
        <taxon>Lingulata</taxon>
        <taxon>Lingulida</taxon>
        <taxon>Linguloidea</taxon>
        <taxon>Lingulidae</taxon>
        <taxon>Lingula</taxon>
    </lineage>
</organism>
<protein>
    <submittedName>
        <fullName evidence="11">Neuropeptide CCHamide-1 receptor-like</fullName>
    </submittedName>
</protein>
<keyword evidence="2 8" id="KW-0812">Transmembrane</keyword>